<evidence type="ECO:0000256" key="1">
    <source>
        <dbReference type="SAM" id="MobiDB-lite"/>
    </source>
</evidence>
<organism evidence="2 3">
    <name type="scientific">Ignelater luminosus</name>
    <name type="common">Cucubano</name>
    <name type="synonym">Pyrophorus luminosus</name>
    <dbReference type="NCBI Taxonomy" id="2038154"/>
    <lineage>
        <taxon>Eukaryota</taxon>
        <taxon>Metazoa</taxon>
        <taxon>Ecdysozoa</taxon>
        <taxon>Arthropoda</taxon>
        <taxon>Hexapoda</taxon>
        <taxon>Insecta</taxon>
        <taxon>Pterygota</taxon>
        <taxon>Neoptera</taxon>
        <taxon>Endopterygota</taxon>
        <taxon>Coleoptera</taxon>
        <taxon>Polyphaga</taxon>
        <taxon>Elateriformia</taxon>
        <taxon>Elateroidea</taxon>
        <taxon>Elateridae</taxon>
        <taxon>Agrypninae</taxon>
        <taxon>Pyrophorini</taxon>
        <taxon>Ignelater</taxon>
    </lineage>
</organism>
<keyword evidence="3" id="KW-1185">Reference proteome</keyword>
<dbReference type="OrthoDB" id="413860at2759"/>
<dbReference type="InterPro" id="IPR036691">
    <property type="entry name" value="Endo/exonu/phosph_ase_sf"/>
</dbReference>
<dbReference type="EMBL" id="VTPC01087134">
    <property type="protein sequence ID" value="KAF2886612.1"/>
    <property type="molecule type" value="Genomic_DNA"/>
</dbReference>
<comment type="caution">
    <text evidence="2">The sequence shown here is derived from an EMBL/GenBank/DDBJ whole genome shotgun (WGS) entry which is preliminary data.</text>
</comment>
<protein>
    <recommendedName>
        <fullName evidence="4">Endonuclease/exonuclease/phosphatase domain-containing protein</fullName>
    </recommendedName>
</protein>
<dbReference type="Proteomes" id="UP000801492">
    <property type="component" value="Unassembled WGS sequence"/>
</dbReference>
<feature type="region of interest" description="Disordered" evidence="1">
    <location>
        <begin position="192"/>
        <end position="216"/>
    </location>
</feature>
<evidence type="ECO:0000313" key="3">
    <source>
        <dbReference type="Proteomes" id="UP000801492"/>
    </source>
</evidence>
<dbReference type="AlphaFoldDB" id="A0A8K0CM63"/>
<dbReference type="SUPFAM" id="SSF56219">
    <property type="entry name" value="DNase I-like"/>
    <property type="match status" value="1"/>
</dbReference>
<sequence>MNTATSTRKSNKEKQILKIATWNLQGLNKEGKLKELDNYDIDILALQERSTKGTAITIDFNDKIGKEERNNEVVGKESLHRKSNKNGQRLIDLAAVNRMIIKSTHLKHKDIHKPTWNLKEEKKGFQPRTVALKNYQGEICVDTTSMLNILEHFFKNTLTNNECETEKEQLHQNYQNKQKLKEPTKKEKIEIIKKSKNNKSPGEDGIAIEQIKYSSK</sequence>
<gene>
    <name evidence="2" type="ORF">ILUMI_19561</name>
</gene>
<evidence type="ECO:0008006" key="4">
    <source>
        <dbReference type="Google" id="ProtNLM"/>
    </source>
</evidence>
<dbReference type="Gene3D" id="3.60.10.10">
    <property type="entry name" value="Endonuclease/exonuclease/phosphatase"/>
    <property type="match status" value="1"/>
</dbReference>
<proteinExistence type="predicted"/>
<evidence type="ECO:0000313" key="2">
    <source>
        <dbReference type="EMBL" id="KAF2886612.1"/>
    </source>
</evidence>
<accession>A0A8K0CM63</accession>
<name>A0A8K0CM63_IGNLU</name>
<reference evidence="2" key="1">
    <citation type="submission" date="2019-08" db="EMBL/GenBank/DDBJ databases">
        <title>The genome of the North American firefly Photinus pyralis.</title>
        <authorList>
            <consortium name="Photinus pyralis genome working group"/>
            <person name="Fallon T.R."/>
            <person name="Sander Lower S.E."/>
            <person name="Weng J.-K."/>
        </authorList>
    </citation>
    <scope>NUCLEOTIDE SEQUENCE</scope>
    <source>
        <strain evidence="2">TRF0915ILg1</strain>
        <tissue evidence="2">Whole body</tissue>
    </source>
</reference>